<evidence type="ECO:0000256" key="5">
    <source>
        <dbReference type="ARBA" id="ARBA00041448"/>
    </source>
</evidence>
<dbReference type="InParanoid" id="A0A6J2YJA3"/>
<keyword evidence="2" id="KW-0436">Ligase</keyword>
<gene>
    <name evidence="8" type="primary">LOC115888049</name>
</gene>
<evidence type="ECO:0000313" key="7">
    <source>
        <dbReference type="Proteomes" id="UP000504635"/>
    </source>
</evidence>
<organism evidence="7 8">
    <name type="scientific">Sitophilus oryzae</name>
    <name type="common">Rice weevil</name>
    <name type="synonym">Curculio oryzae</name>
    <dbReference type="NCBI Taxonomy" id="7048"/>
    <lineage>
        <taxon>Eukaryota</taxon>
        <taxon>Metazoa</taxon>
        <taxon>Ecdysozoa</taxon>
        <taxon>Arthropoda</taxon>
        <taxon>Hexapoda</taxon>
        <taxon>Insecta</taxon>
        <taxon>Pterygota</taxon>
        <taxon>Neoptera</taxon>
        <taxon>Endopterygota</taxon>
        <taxon>Coleoptera</taxon>
        <taxon>Polyphaga</taxon>
        <taxon>Cucujiformia</taxon>
        <taxon>Curculionidae</taxon>
        <taxon>Dryophthorinae</taxon>
        <taxon>Sitophilus</taxon>
    </lineage>
</organism>
<dbReference type="InterPro" id="IPR004344">
    <property type="entry name" value="TTL/TTLL_fam"/>
</dbReference>
<dbReference type="PANTHER" id="PTHR12241:SF145">
    <property type="entry name" value="TUBULIN POLYGLUTAMYLASE TTLL5"/>
    <property type="match status" value="1"/>
</dbReference>
<dbReference type="GO" id="GO:0005524">
    <property type="term" value="F:ATP binding"/>
    <property type="evidence" value="ECO:0007669"/>
    <property type="project" value="UniProtKB-KW"/>
</dbReference>
<evidence type="ECO:0000256" key="2">
    <source>
        <dbReference type="ARBA" id="ARBA00022598"/>
    </source>
</evidence>
<comment type="similarity">
    <text evidence="1">Belongs to the tubulin--tyrosine ligase family.</text>
</comment>
<keyword evidence="3" id="KW-0547">Nucleotide-binding</keyword>
<dbReference type="Pfam" id="PF03133">
    <property type="entry name" value="TTL"/>
    <property type="match status" value="1"/>
</dbReference>
<dbReference type="RefSeq" id="XP_030763477.1">
    <property type="nucleotide sequence ID" value="XM_030907617.1"/>
</dbReference>
<evidence type="ECO:0000256" key="4">
    <source>
        <dbReference type="ARBA" id="ARBA00022840"/>
    </source>
</evidence>
<evidence type="ECO:0000256" key="6">
    <source>
        <dbReference type="ARBA" id="ARBA00049274"/>
    </source>
</evidence>
<dbReference type="GeneID" id="115888049"/>
<dbReference type="GO" id="GO:0036064">
    <property type="term" value="C:ciliary basal body"/>
    <property type="evidence" value="ECO:0007669"/>
    <property type="project" value="TreeGrafter"/>
</dbReference>
<dbReference type="GO" id="GO:0015631">
    <property type="term" value="F:tubulin binding"/>
    <property type="evidence" value="ECO:0007669"/>
    <property type="project" value="TreeGrafter"/>
</dbReference>
<comment type="catalytic activity">
    <reaction evidence="6">
        <text>L-glutamyl-[protein] + L-glutamate + ATP = gamma-L-glutamyl-L-glutamyl-[protein] + ADP + phosphate + H(+)</text>
        <dbReference type="Rhea" id="RHEA:60144"/>
        <dbReference type="Rhea" id="RHEA-COMP:10208"/>
        <dbReference type="Rhea" id="RHEA-COMP:15517"/>
        <dbReference type="ChEBI" id="CHEBI:15378"/>
        <dbReference type="ChEBI" id="CHEBI:29973"/>
        <dbReference type="ChEBI" id="CHEBI:29985"/>
        <dbReference type="ChEBI" id="CHEBI:30616"/>
        <dbReference type="ChEBI" id="CHEBI:43474"/>
        <dbReference type="ChEBI" id="CHEBI:143622"/>
        <dbReference type="ChEBI" id="CHEBI:456216"/>
    </reaction>
    <physiologicalReaction direction="left-to-right" evidence="6">
        <dbReference type="Rhea" id="RHEA:60145"/>
    </physiologicalReaction>
</comment>
<reference evidence="8" key="1">
    <citation type="submission" date="2025-08" db="UniProtKB">
        <authorList>
            <consortium name="RefSeq"/>
        </authorList>
    </citation>
    <scope>IDENTIFICATION</scope>
    <source>
        <tissue evidence="8">Gonads</tissue>
    </source>
</reference>
<dbReference type="AlphaFoldDB" id="A0A6J2YJA3"/>
<accession>A0A6J2YJA3</accession>
<keyword evidence="7" id="KW-1185">Reference proteome</keyword>
<dbReference type="SUPFAM" id="SSF56059">
    <property type="entry name" value="Glutathione synthetase ATP-binding domain-like"/>
    <property type="match status" value="1"/>
</dbReference>
<dbReference type="PANTHER" id="PTHR12241">
    <property type="entry name" value="TUBULIN POLYGLUTAMYLASE"/>
    <property type="match status" value="1"/>
</dbReference>
<dbReference type="PROSITE" id="PS51221">
    <property type="entry name" value="TTL"/>
    <property type="match status" value="1"/>
</dbReference>
<protein>
    <recommendedName>
        <fullName evidence="5">Tubulin--tyrosine ligase-like protein 5</fullName>
    </recommendedName>
</protein>
<evidence type="ECO:0000256" key="1">
    <source>
        <dbReference type="ARBA" id="ARBA00006820"/>
    </source>
</evidence>
<name>A0A6J2YJA3_SITOR</name>
<dbReference type="GO" id="GO:0070740">
    <property type="term" value="F:tubulin-glutamic acid ligase activity"/>
    <property type="evidence" value="ECO:0007669"/>
    <property type="project" value="TreeGrafter"/>
</dbReference>
<keyword evidence="4" id="KW-0067">ATP-binding</keyword>
<evidence type="ECO:0000313" key="8">
    <source>
        <dbReference type="RefSeq" id="XP_030763477.1"/>
    </source>
</evidence>
<dbReference type="Proteomes" id="UP000504635">
    <property type="component" value="Unplaced"/>
</dbReference>
<sequence length="107" mass="11609">MSQIEDVVIKAVLASANSIISACKMFVPHQNNCFELYGFDILIDSNLKPWLLEVNLSPSLNCDSPLDVRLKSAMLADLLTLVGIPAVDPILRPSSTVNLSKAVLSLK</sequence>
<dbReference type="KEGG" id="soy:115888049"/>
<dbReference type="Gene3D" id="3.30.470.20">
    <property type="entry name" value="ATP-grasp fold, B domain"/>
    <property type="match status" value="1"/>
</dbReference>
<evidence type="ECO:0000256" key="3">
    <source>
        <dbReference type="ARBA" id="ARBA00022741"/>
    </source>
</evidence>
<proteinExistence type="inferred from homology"/>
<dbReference type="OrthoDB" id="2016263at2759"/>
<dbReference type="GO" id="GO:0000226">
    <property type="term" value="P:microtubule cytoskeleton organization"/>
    <property type="evidence" value="ECO:0007669"/>
    <property type="project" value="TreeGrafter"/>
</dbReference>